<dbReference type="FunFam" id="3.90.1800.10:FF:000001">
    <property type="entry name" value="DNA-directed RNA polymerase subunit beta"/>
    <property type="match status" value="1"/>
</dbReference>
<feature type="domain" description="RNA polymerase Rpb2" evidence="15">
    <location>
        <begin position="481"/>
        <end position="549"/>
    </location>
</feature>
<evidence type="ECO:0000259" key="15">
    <source>
        <dbReference type="Pfam" id="PF04565"/>
    </source>
</evidence>
<comment type="similarity">
    <text evidence="7 8">Belongs to the RNA polymerase beta chain family.</text>
</comment>
<gene>
    <name evidence="7 17" type="primary">rpoB</name>
    <name evidence="17" type="ORF">LrDSM24759_01100</name>
</gene>
<evidence type="ECO:0000313" key="18">
    <source>
        <dbReference type="Proteomes" id="UP000257317"/>
    </source>
</evidence>
<protein>
    <recommendedName>
        <fullName evidence="7 9">DNA-directed RNA polymerase subunit beta</fullName>
        <shortName evidence="7">RNAP subunit beta</shortName>
        <ecNumber evidence="7 9">2.7.7.6</ecNumber>
    </recommendedName>
    <alternativeName>
        <fullName evidence="7">RNA polymerase subunit beta</fullName>
    </alternativeName>
    <alternativeName>
        <fullName evidence="7">Transcriptase subunit beta</fullName>
    </alternativeName>
</protein>
<sequence>MQERMFAVLGHTVNYGSHRTRRSFSRIKEVLKLPNLTDVQTQSYKWFLDEGIREMFDDIMPISDFSGKLSLEFVDYKLLKPKYTLEEARDHDANYAAPLHVTLKLTNHETGEIKTQDVFFGDFPLMTDSGTFVINGAERVIVSQLVRSPGVYYNSDFDKNGRAIYGATVIPNRGAWLEYETDAKNLAYVRIDRTRKLPLSILIRALGFGSDSEILDMFGDIDSLKFTLDKDLHKNPADSRVAEALKDIYERLRPGEPKTTDSSRSLLYARFFDPRRYDLAPVGRYKINKKLSLKNRLLKQTLAETLADPDTGEIIAKKGTVVTHEVMEKLSPYLDRDDFKMVTYEPSDEAVVPEPITVQEIKVYSKNDPEKEVKLMSNGHIADDVKHLTPADVLSSINYFFNLQEGIGTTDDIDHLGNRRIRRVGELLQNQFRIGLARMERVVRERMSTQDIDTVTPQQLINIRPVVASVKEFFGSSQLSQFMDQNNPLGELTHKRRMSALGPGGLSRDRAGYEVRDVHYTHYGRLCPIETPEGPNIGLINSLATYAVVNKYGFIETPYRRVSWTDHKVTDKIDYLTADEEDNYIIASANSPINEDGSFKDDIVLARHKEDNVEVSPDKVDYMDVIPKQVVSVTSACIPFLENDDSNRALMGANHQRQAVPLINPHAPLVGTGMEYRAAHDSGDALLAKAPGVVEYVDANEIRVRRDDKTLDKYVLEKYRRSNATKNYNQTPNVNKGERVVAGEVIADGPAMDKGELSVGQNPIIAFTTWDMYNFEDAVMISEKLVKDDVYTSIHIEDYESEARDTKLGPEEITREIPNVGEDALKDLDEEGIVRIGAEVKDGDILVGKVTPKGVTELSAEERLLHAIFGEKAREVRDTSLRVPHGGGGIVQNVQVFTREAGDELAPGVNKMVRVYIVQKRKIQVGDKVSGRHGNKGTIALVCPEEDMPYLPDGRPVDICLNPMGVPSRMNIGQVLELHLGMAAKHLGIHVATPVFDGATEDDMWDLVREAGLGKDGKTVLYDGRTGEPFHNRVSVGVMYYLKLTHMVDDKIHARSIGPYSLVTQQPLGGKAQFGGQRFGEMEVWALEAYGAAYTLQEILTYKSDDVVGRVKAYEAIVKGEKIPKPGVPESFRVLVKELQSLGLDINVLDLNHHEVDLRDMEDANEHLNIDTLSKMAEQQEKKKLAEEAAKNEDQAHSVVDSSSDDKLSK</sequence>
<dbReference type="EMBL" id="BFBY01000001">
    <property type="protein sequence ID" value="GBG04196.1"/>
    <property type="molecule type" value="Genomic_DNA"/>
</dbReference>
<evidence type="ECO:0000256" key="6">
    <source>
        <dbReference type="ARBA" id="ARBA00048552"/>
    </source>
</evidence>
<dbReference type="InterPro" id="IPR019462">
    <property type="entry name" value="DNA-dir_RNA_pol_bsu_external_1"/>
</dbReference>
<evidence type="ECO:0000256" key="1">
    <source>
        <dbReference type="ARBA" id="ARBA00004026"/>
    </source>
</evidence>
<keyword evidence="18" id="KW-1185">Reference proteome</keyword>
<dbReference type="NCBIfam" id="NF001616">
    <property type="entry name" value="PRK00405.1"/>
    <property type="match status" value="1"/>
</dbReference>
<evidence type="ECO:0000259" key="12">
    <source>
        <dbReference type="Pfam" id="PF04560"/>
    </source>
</evidence>
<dbReference type="EC" id="2.7.7.6" evidence="7 9"/>
<dbReference type="Gene3D" id="2.40.50.100">
    <property type="match status" value="1"/>
</dbReference>
<feature type="compositionally biased region" description="Basic and acidic residues" evidence="10">
    <location>
        <begin position="1179"/>
        <end position="1196"/>
    </location>
</feature>
<dbReference type="InterPro" id="IPR007641">
    <property type="entry name" value="RNA_pol_Rpb2_7"/>
</dbReference>
<evidence type="ECO:0000256" key="5">
    <source>
        <dbReference type="ARBA" id="ARBA00023163"/>
    </source>
</evidence>
<evidence type="ECO:0000256" key="2">
    <source>
        <dbReference type="ARBA" id="ARBA00022478"/>
    </source>
</evidence>
<dbReference type="SUPFAM" id="SSF64484">
    <property type="entry name" value="beta and beta-prime subunits of DNA dependent RNA-polymerase"/>
    <property type="match status" value="1"/>
</dbReference>
<organism evidence="17 18">
    <name type="scientific">Lactobacillus rodentium</name>
    <dbReference type="NCBI Taxonomy" id="947835"/>
    <lineage>
        <taxon>Bacteria</taxon>
        <taxon>Bacillati</taxon>
        <taxon>Bacillota</taxon>
        <taxon>Bacilli</taxon>
        <taxon>Lactobacillales</taxon>
        <taxon>Lactobacillaceae</taxon>
        <taxon>Lactobacillus</taxon>
    </lineage>
</organism>
<name>A0A2Z6T691_9LACO</name>
<dbReference type="Gene3D" id="2.40.270.10">
    <property type="entry name" value="DNA-directed RNA polymerase, subunit 2, domain 6"/>
    <property type="match status" value="1"/>
</dbReference>
<dbReference type="Gene3D" id="3.90.1110.10">
    <property type="entry name" value="RNA polymerase Rpb2, domain 2"/>
    <property type="match status" value="1"/>
</dbReference>
<dbReference type="InterPro" id="IPR007642">
    <property type="entry name" value="RNA_pol_Rpb2_2"/>
</dbReference>
<dbReference type="InterPro" id="IPR007120">
    <property type="entry name" value="DNA-dir_RNAP_su2_dom"/>
</dbReference>
<evidence type="ECO:0000256" key="8">
    <source>
        <dbReference type="RuleBase" id="RU000434"/>
    </source>
</evidence>
<dbReference type="Pfam" id="PF04561">
    <property type="entry name" value="RNA_pol_Rpb2_2"/>
    <property type="match status" value="2"/>
</dbReference>
<dbReference type="GO" id="GO:0000428">
    <property type="term" value="C:DNA-directed RNA polymerase complex"/>
    <property type="evidence" value="ECO:0007669"/>
    <property type="project" value="UniProtKB-KW"/>
</dbReference>
<dbReference type="Pfam" id="PF04560">
    <property type="entry name" value="RNA_pol_Rpb2_7"/>
    <property type="match status" value="1"/>
</dbReference>
<dbReference type="PROSITE" id="PS01166">
    <property type="entry name" value="RNA_POL_BETA"/>
    <property type="match status" value="1"/>
</dbReference>
<reference evidence="18" key="1">
    <citation type="submission" date="2018-03" db="EMBL/GenBank/DDBJ databases">
        <title>New taxa in the Lactobacillus gasseri group.</title>
        <authorList>
            <person name="Tanizawa Y."/>
            <person name="Tohno M."/>
            <person name="Endo A."/>
            <person name="Arita M."/>
        </authorList>
    </citation>
    <scope>NUCLEOTIDE SEQUENCE [LARGE SCALE GENOMIC DNA]</scope>
    <source>
        <strain evidence="18">DSM 24759</strain>
    </source>
</reference>
<comment type="catalytic activity">
    <reaction evidence="6 7 9">
        <text>RNA(n) + a ribonucleoside 5'-triphosphate = RNA(n+1) + diphosphate</text>
        <dbReference type="Rhea" id="RHEA:21248"/>
        <dbReference type="Rhea" id="RHEA-COMP:14527"/>
        <dbReference type="Rhea" id="RHEA-COMP:17342"/>
        <dbReference type="ChEBI" id="CHEBI:33019"/>
        <dbReference type="ChEBI" id="CHEBI:61557"/>
        <dbReference type="ChEBI" id="CHEBI:140395"/>
        <dbReference type="EC" id="2.7.7.6"/>
    </reaction>
</comment>
<feature type="domain" description="RNA polymerase Rpb2" evidence="12">
    <location>
        <begin position="1075"/>
        <end position="1149"/>
    </location>
</feature>
<accession>A0A2Z6T691</accession>
<evidence type="ECO:0000259" key="13">
    <source>
        <dbReference type="Pfam" id="PF04561"/>
    </source>
</evidence>
<evidence type="ECO:0000256" key="7">
    <source>
        <dbReference type="HAMAP-Rule" id="MF_01321"/>
    </source>
</evidence>
<evidence type="ECO:0000259" key="16">
    <source>
        <dbReference type="Pfam" id="PF10385"/>
    </source>
</evidence>
<dbReference type="GO" id="GO:0032549">
    <property type="term" value="F:ribonucleoside binding"/>
    <property type="evidence" value="ECO:0007669"/>
    <property type="project" value="InterPro"/>
</dbReference>
<dbReference type="GO" id="GO:0003899">
    <property type="term" value="F:DNA-directed RNA polymerase activity"/>
    <property type="evidence" value="ECO:0007669"/>
    <property type="project" value="UniProtKB-UniRule"/>
</dbReference>
<dbReference type="InterPro" id="IPR014724">
    <property type="entry name" value="RNA_pol_RPB2_OB-fold"/>
</dbReference>
<keyword evidence="4 7" id="KW-0548">Nucleotidyltransferase</keyword>
<evidence type="ECO:0000256" key="10">
    <source>
        <dbReference type="SAM" id="MobiDB-lite"/>
    </source>
</evidence>
<feature type="domain" description="RNA polymerase beta subunit protrusion" evidence="14">
    <location>
        <begin position="36"/>
        <end position="466"/>
    </location>
</feature>
<dbReference type="Gene3D" id="3.90.1800.10">
    <property type="entry name" value="RNA polymerase alpha subunit dimerisation domain"/>
    <property type="match status" value="1"/>
</dbReference>
<evidence type="ECO:0000259" key="14">
    <source>
        <dbReference type="Pfam" id="PF04563"/>
    </source>
</evidence>
<dbReference type="HAMAP" id="MF_01321">
    <property type="entry name" value="RNApol_bact_RpoB"/>
    <property type="match status" value="1"/>
</dbReference>
<dbReference type="InterPro" id="IPR010243">
    <property type="entry name" value="RNA_pol_bsu_bac"/>
</dbReference>
<dbReference type="InterPro" id="IPR037033">
    <property type="entry name" value="DNA-dir_RNAP_su2_hyb_sf"/>
</dbReference>
<keyword evidence="5 7" id="KW-0804">Transcription</keyword>
<evidence type="ECO:0000256" key="3">
    <source>
        <dbReference type="ARBA" id="ARBA00022679"/>
    </source>
</evidence>
<dbReference type="InterPro" id="IPR015712">
    <property type="entry name" value="DNA-dir_RNA_pol_su2"/>
</dbReference>
<dbReference type="PANTHER" id="PTHR20856">
    <property type="entry name" value="DNA-DIRECTED RNA POLYMERASE I SUBUNIT 2"/>
    <property type="match status" value="1"/>
</dbReference>
<keyword evidence="2 7" id="KW-0240">DNA-directed RNA polymerase</keyword>
<dbReference type="InterPro" id="IPR007644">
    <property type="entry name" value="RNA_pol_bsu_protrusion"/>
</dbReference>
<dbReference type="InterPro" id="IPR007121">
    <property type="entry name" value="RNA_pol_bsu_CS"/>
</dbReference>
<dbReference type="GO" id="GO:0006351">
    <property type="term" value="P:DNA-templated transcription"/>
    <property type="evidence" value="ECO:0007669"/>
    <property type="project" value="UniProtKB-UniRule"/>
</dbReference>
<dbReference type="InterPro" id="IPR037034">
    <property type="entry name" value="RNA_pol_Rpb2_2_sf"/>
</dbReference>
<dbReference type="InterPro" id="IPR042107">
    <property type="entry name" value="DNA-dir_RNA_pol_bsu_ext_1_sf"/>
</dbReference>
<evidence type="ECO:0000259" key="11">
    <source>
        <dbReference type="Pfam" id="PF00562"/>
    </source>
</evidence>
<dbReference type="CDD" id="cd00653">
    <property type="entry name" value="RNA_pol_B_RPB2"/>
    <property type="match status" value="1"/>
</dbReference>
<keyword evidence="3 7" id="KW-0808">Transferase</keyword>
<feature type="region of interest" description="Disordered" evidence="10">
    <location>
        <begin position="1179"/>
        <end position="1210"/>
    </location>
</feature>
<dbReference type="Pfam" id="PF00562">
    <property type="entry name" value="RNA_pol_Rpb2_6"/>
    <property type="match status" value="1"/>
</dbReference>
<dbReference type="AlphaFoldDB" id="A0A2Z6T691"/>
<feature type="domain" description="DNA-directed RNA polymerase subunit 2 hybrid-binding" evidence="11">
    <location>
        <begin position="688"/>
        <end position="1073"/>
    </location>
</feature>
<dbReference type="Pfam" id="PF10385">
    <property type="entry name" value="RNA_pol_Rpb2_45"/>
    <property type="match status" value="1"/>
</dbReference>
<evidence type="ECO:0000256" key="9">
    <source>
        <dbReference type="RuleBase" id="RU363031"/>
    </source>
</evidence>
<feature type="domain" description="DNA-directed RNA polymerase beta subunit external 1" evidence="16">
    <location>
        <begin position="559"/>
        <end position="625"/>
    </location>
</feature>
<feature type="domain" description="RNA polymerase Rpb2" evidence="13">
    <location>
        <begin position="385"/>
        <end position="422"/>
    </location>
</feature>
<dbReference type="Pfam" id="PF04563">
    <property type="entry name" value="RNA_pol_Rpb2_1"/>
    <property type="match status" value="1"/>
</dbReference>
<dbReference type="InterPro" id="IPR007645">
    <property type="entry name" value="RNA_pol_Rpb2_3"/>
</dbReference>
<dbReference type="Proteomes" id="UP000257317">
    <property type="component" value="Unassembled WGS sequence"/>
</dbReference>
<dbReference type="NCBIfam" id="TIGR02013">
    <property type="entry name" value="rpoB"/>
    <property type="match status" value="1"/>
</dbReference>
<dbReference type="Gene3D" id="2.30.150.10">
    <property type="entry name" value="DNA-directed RNA polymerase, beta subunit, external 1 domain"/>
    <property type="match status" value="1"/>
</dbReference>
<dbReference type="Pfam" id="PF04565">
    <property type="entry name" value="RNA_pol_Rpb2_3"/>
    <property type="match status" value="1"/>
</dbReference>
<dbReference type="Gene3D" id="3.90.1100.10">
    <property type="match status" value="2"/>
</dbReference>
<comment type="subunit">
    <text evidence="7 9">The RNAP catalytic core consists of 2 alpha, 1 beta, 1 beta' and 1 omega subunit. When a sigma factor is associated with the core the holoenzyme is formed, which can initiate transcription.</text>
</comment>
<comment type="caution">
    <text evidence="17">The sequence shown here is derived from an EMBL/GenBank/DDBJ whole genome shotgun (WGS) entry which is preliminary data.</text>
</comment>
<evidence type="ECO:0000313" key="17">
    <source>
        <dbReference type="EMBL" id="GBG04196.1"/>
    </source>
</evidence>
<evidence type="ECO:0000256" key="4">
    <source>
        <dbReference type="ARBA" id="ARBA00022695"/>
    </source>
</evidence>
<dbReference type="GO" id="GO:0003677">
    <property type="term" value="F:DNA binding"/>
    <property type="evidence" value="ECO:0007669"/>
    <property type="project" value="UniProtKB-UniRule"/>
</dbReference>
<proteinExistence type="inferred from homology"/>
<comment type="function">
    <text evidence="1 7 9">DNA-dependent RNA polymerase catalyzes the transcription of DNA into RNA using the four ribonucleoside triphosphates as substrates.</text>
</comment>
<feature type="domain" description="RNA polymerase Rpb2" evidence="13">
    <location>
        <begin position="147"/>
        <end position="296"/>
    </location>
</feature>
<dbReference type="Gene3D" id="2.40.50.150">
    <property type="match status" value="1"/>
</dbReference>